<dbReference type="InterPro" id="IPR009097">
    <property type="entry name" value="Cyclic_Pdiesterase"/>
</dbReference>
<dbReference type="Proteomes" id="UP001235712">
    <property type="component" value="Unassembled WGS sequence"/>
</dbReference>
<dbReference type="Gene3D" id="3.90.1140.10">
    <property type="entry name" value="Cyclic phosphodiesterase"/>
    <property type="match status" value="1"/>
</dbReference>
<organism evidence="1 2">
    <name type="scientific">Kineosporia succinea</name>
    <dbReference type="NCBI Taxonomy" id="84632"/>
    <lineage>
        <taxon>Bacteria</taxon>
        <taxon>Bacillati</taxon>
        <taxon>Actinomycetota</taxon>
        <taxon>Actinomycetes</taxon>
        <taxon>Kineosporiales</taxon>
        <taxon>Kineosporiaceae</taxon>
        <taxon>Kineosporia</taxon>
    </lineage>
</organism>
<gene>
    <name evidence="1" type="ORF">J2S57_000923</name>
</gene>
<evidence type="ECO:0000313" key="2">
    <source>
        <dbReference type="Proteomes" id="UP001235712"/>
    </source>
</evidence>
<sequence length="177" mass="19145">MPAVQQSALIVPVPEVEPVVGTHRAGLDANAVKGVPAHVTVLYPFLPPAQIDDEVRGTLRDLFATQTPFDVTFTEVRWFGDQVTWLAPQPDLAFRQLTAAVWGHFPETPPYAGEHDGDHPHLTFGHGHPVETLKQAADDVSPQLPVSATIASVHLIAGSDAPDSWRPVEVFTLGNQV</sequence>
<accession>A0ABT9NXN2</accession>
<evidence type="ECO:0000313" key="1">
    <source>
        <dbReference type="EMBL" id="MDP9825174.1"/>
    </source>
</evidence>
<dbReference type="RefSeq" id="WP_307238683.1">
    <property type="nucleotide sequence ID" value="NZ_JAUSQZ010000001.1"/>
</dbReference>
<dbReference type="SUPFAM" id="SSF55144">
    <property type="entry name" value="LigT-like"/>
    <property type="match status" value="1"/>
</dbReference>
<keyword evidence="2" id="KW-1185">Reference proteome</keyword>
<name>A0ABT9NXN2_9ACTN</name>
<reference evidence="1 2" key="1">
    <citation type="submission" date="2023-07" db="EMBL/GenBank/DDBJ databases">
        <title>Sequencing the genomes of 1000 actinobacteria strains.</title>
        <authorList>
            <person name="Klenk H.-P."/>
        </authorList>
    </citation>
    <scope>NUCLEOTIDE SEQUENCE [LARGE SCALE GENOMIC DNA]</scope>
    <source>
        <strain evidence="1 2">DSM 44388</strain>
    </source>
</reference>
<comment type="caution">
    <text evidence="1">The sequence shown here is derived from an EMBL/GenBank/DDBJ whole genome shotgun (WGS) entry which is preliminary data.</text>
</comment>
<proteinExistence type="predicted"/>
<dbReference type="Pfam" id="PF13563">
    <property type="entry name" value="2_5_RNA_ligase2"/>
    <property type="match status" value="1"/>
</dbReference>
<evidence type="ECO:0008006" key="3">
    <source>
        <dbReference type="Google" id="ProtNLM"/>
    </source>
</evidence>
<protein>
    <recommendedName>
        <fullName evidence="3">2'-5' RNA ligase</fullName>
    </recommendedName>
</protein>
<dbReference type="EMBL" id="JAUSQZ010000001">
    <property type="protein sequence ID" value="MDP9825174.1"/>
    <property type="molecule type" value="Genomic_DNA"/>
</dbReference>